<dbReference type="EMBL" id="FQXC01000004">
    <property type="protein sequence ID" value="SHH84536.1"/>
    <property type="molecule type" value="Genomic_DNA"/>
</dbReference>
<protein>
    <submittedName>
        <fullName evidence="2">Uncharacterized protein</fullName>
    </submittedName>
</protein>
<evidence type="ECO:0000313" key="2">
    <source>
        <dbReference type="EMBL" id="SHH84536.1"/>
    </source>
</evidence>
<dbReference type="STRING" id="996342.SAMN05443551_3352"/>
<reference evidence="2 3" key="1">
    <citation type="submission" date="2016-11" db="EMBL/GenBank/DDBJ databases">
        <authorList>
            <person name="Jaros S."/>
            <person name="Januszkiewicz K."/>
            <person name="Wedrychowicz H."/>
        </authorList>
    </citation>
    <scope>NUCLEOTIDE SEQUENCE [LARGE SCALE GENOMIC DNA]</scope>
    <source>
        <strain evidence="2 3">DSM 29431</strain>
    </source>
</reference>
<gene>
    <name evidence="2" type="ORF">SAMN05443551_3352</name>
</gene>
<dbReference type="Proteomes" id="UP000184221">
    <property type="component" value="Unassembled WGS sequence"/>
</dbReference>
<sequence length="218" mass="25164">MNKIRKTISAGVPLKALRDVTNRLRFGPDAPQSDELIWIRPRDVENWYKPDPKNGAPRFRRRHSGMVAPGNWDRSTSPFGSHLKLNSIRQHFENGVPWEETKLFGWMLQQIEEKGRIDGCRNREELLDRYRRLDRIYDETKRTGRLRPHGSVNETRREHGGILVHINRNGTPLRDGGGMHRFAIAYSLDLEKVPAQLGVIHPDAVRSGVLKNLRQAPD</sequence>
<accession>A0A1M5WAN0</accession>
<dbReference type="AlphaFoldDB" id="A0A1M5WAN0"/>
<proteinExistence type="predicted"/>
<keyword evidence="3" id="KW-1185">Reference proteome</keyword>
<feature type="region of interest" description="Disordered" evidence="1">
    <location>
        <begin position="50"/>
        <end position="73"/>
    </location>
</feature>
<dbReference type="OrthoDB" id="1495959at2"/>
<evidence type="ECO:0000313" key="3">
    <source>
        <dbReference type="Proteomes" id="UP000184221"/>
    </source>
</evidence>
<name>A0A1M5WAN0_9RHOB</name>
<organism evidence="2 3">
    <name type="scientific">Marivita hallyeonensis</name>
    <dbReference type="NCBI Taxonomy" id="996342"/>
    <lineage>
        <taxon>Bacteria</taxon>
        <taxon>Pseudomonadati</taxon>
        <taxon>Pseudomonadota</taxon>
        <taxon>Alphaproteobacteria</taxon>
        <taxon>Rhodobacterales</taxon>
        <taxon>Roseobacteraceae</taxon>
        <taxon>Marivita</taxon>
    </lineage>
</organism>
<evidence type="ECO:0000256" key="1">
    <source>
        <dbReference type="SAM" id="MobiDB-lite"/>
    </source>
</evidence>
<dbReference type="RefSeq" id="WP_072779184.1">
    <property type="nucleotide sequence ID" value="NZ_FQXC01000004.1"/>
</dbReference>